<reference evidence="1 2" key="1">
    <citation type="submission" date="2020-09" db="EMBL/GenBank/DDBJ databases">
        <title>De no assembly of potato wild relative species, Solanum commersonii.</title>
        <authorList>
            <person name="Cho K."/>
        </authorList>
    </citation>
    <scope>NUCLEOTIDE SEQUENCE [LARGE SCALE GENOMIC DNA]</scope>
    <source>
        <strain evidence="1">LZ3.2</strain>
        <tissue evidence="1">Leaf</tissue>
    </source>
</reference>
<organism evidence="1 2">
    <name type="scientific">Solanum commersonii</name>
    <name type="common">Commerson's wild potato</name>
    <name type="synonym">Commerson's nightshade</name>
    <dbReference type="NCBI Taxonomy" id="4109"/>
    <lineage>
        <taxon>Eukaryota</taxon>
        <taxon>Viridiplantae</taxon>
        <taxon>Streptophyta</taxon>
        <taxon>Embryophyta</taxon>
        <taxon>Tracheophyta</taxon>
        <taxon>Spermatophyta</taxon>
        <taxon>Magnoliopsida</taxon>
        <taxon>eudicotyledons</taxon>
        <taxon>Gunneridae</taxon>
        <taxon>Pentapetalae</taxon>
        <taxon>asterids</taxon>
        <taxon>lamiids</taxon>
        <taxon>Solanales</taxon>
        <taxon>Solanaceae</taxon>
        <taxon>Solanoideae</taxon>
        <taxon>Solaneae</taxon>
        <taxon>Solanum</taxon>
    </lineage>
</organism>
<sequence length="130" mass="15165">MKKKQNYRGRIVRNELQYWGDPTPIQCDASECSKEIEGKANECVQNNLLRLSKEFGVAFKGCSEEAFNLLLKIDQRRVNKTTTIEYIPVISDKKVAPKEVRNLIFDVNYKDKDSRSETRSRGRYETFHLS</sequence>
<dbReference type="EMBL" id="JACXVP010000008">
    <property type="protein sequence ID" value="KAG5590840.1"/>
    <property type="molecule type" value="Genomic_DNA"/>
</dbReference>
<comment type="caution">
    <text evidence="1">The sequence shown here is derived from an EMBL/GenBank/DDBJ whole genome shotgun (WGS) entry which is preliminary data.</text>
</comment>
<protein>
    <submittedName>
        <fullName evidence="1">Uncharacterized protein</fullName>
    </submittedName>
</protein>
<dbReference type="Proteomes" id="UP000824120">
    <property type="component" value="Chromosome 8"/>
</dbReference>
<dbReference type="AlphaFoldDB" id="A0A9J5XUI7"/>
<keyword evidence="2" id="KW-1185">Reference proteome</keyword>
<evidence type="ECO:0000313" key="1">
    <source>
        <dbReference type="EMBL" id="KAG5590840.1"/>
    </source>
</evidence>
<name>A0A9J5XUI7_SOLCO</name>
<evidence type="ECO:0000313" key="2">
    <source>
        <dbReference type="Proteomes" id="UP000824120"/>
    </source>
</evidence>
<proteinExistence type="predicted"/>
<gene>
    <name evidence="1" type="ORF">H5410_041354</name>
</gene>
<accession>A0A9J5XUI7</accession>